<dbReference type="PANTHER" id="PTHR30154:SF53">
    <property type="entry name" value="HTH-TYPE TRANSCRIPTIONAL REGULATOR LRPC"/>
    <property type="match status" value="1"/>
</dbReference>
<dbReference type="PROSITE" id="PS50956">
    <property type="entry name" value="HTH_ASNC_2"/>
    <property type="match status" value="1"/>
</dbReference>
<dbReference type="Proteomes" id="UP001183176">
    <property type="component" value="Unassembled WGS sequence"/>
</dbReference>
<accession>A0ABU2JDR8</accession>
<dbReference type="SUPFAM" id="SSF54909">
    <property type="entry name" value="Dimeric alpha+beta barrel"/>
    <property type="match status" value="1"/>
</dbReference>
<keyword evidence="2" id="KW-0238">DNA-binding</keyword>
<feature type="domain" description="HTH asnC-type" evidence="4">
    <location>
        <begin position="1"/>
        <end position="62"/>
    </location>
</feature>
<gene>
    <name evidence="5" type="ORF">RM423_17195</name>
</gene>
<dbReference type="Pfam" id="PF01037">
    <property type="entry name" value="AsnC_trans_reg"/>
    <property type="match status" value="1"/>
</dbReference>
<keyword evidence="3" id="KW-0804">Transcription</keyword>
<dbReference type="RefSeq" id="WP_311424274.1">
    <property type="nucleotide sequence ID" value="NZ_JAVREH010000029.1"/>
</dbReference>
<proteinExistence type="predicted"/>
<name>A0ABU2JDR8_9ACTN</name>
<dbReference type="SUPFAM" id="SSF46785">
    <property type="entry name" value="Winged helix' DNA-binding domain"/>
    <property type="match status" value="1"/>
</dbReference>
<dbReference type="PROSITE" id="PS00519">
    <property type="entry name" value="HTH_ASNC_1"/>
    <property type="match status" value="1"/>
</dbReference>
<dbReference type="InterPro" id="IPR011991">
    <property type="entry name" value="ArsR-like_HTH"/>
</dbReference>
<evidence type="ECO:0000259" key="4">
    <source>
        <dbReference type="PROSITE" id="PS50956"/>
    </source>
</evidence>
<reference evidence="6" key="1">
    <citation type="submission" date="2023-07" db="EMBL/GenBank/DDBJ databases">
        <title>30 novel species of actinomycetes from the DSMZ collection.</title>
        <authorList>
            <person name="Nouioui I."/>
        </authorList>
    </citation>
    <scope>NUCLEOTIDE SEQUENCE [LARGE SCALE GENOMIC DNA]</scope>
    <source>
        <strain evidence="6">DSM 44399</strain>
    </source>
</reference>
<dbReference type="InterPro" id="IPR019888">
    <property type="entry name" value="Tscrpt_reg_AsnC-like"/>
</dbReference>
<dbReference type="Gene3D" id="3.30.70.920">
    <property type="match status" value="1"/>
</dbReference>
<dbReference type="InterPro" id="IPR036388">
    <property type="entry name" value="WH-like_DNA-bd_sf"/>
</dbReference>
<sequence length="145" mass="16147">MDGTDWRILAELQQDARLSQNEISRRVNLSAPAVAERIRRLTDTGVIQAYQARVDPAALGRGVQAFVQLDCYGAKCILKDPSVHDWPEVLEVHRVTGDACTVLKIAVADMAQFQDLIDRLARYGKPTSSLVLSSPLPWKPVRPLR</sequence>
<keyword evidence="6" id="KW-1185">Reference proteome</keyword>
<dbReference type="Pfam" id="PF13412">
    <property type="entry name" value="HTH_24"/>
    <property type="match status" value="1"/>
</dbReference>
<evidence type="ECO:0000256" key="3">
    <source>
        <dbReference type="ARBA" id="ARBA00023163"/>
    </source>
</evidence>
<dbReference type="InterPro" id="IPR036390">
    <property type="entry name" value="WH_DNA-bd_sf"/>
</dbReference>
<dbReference type="InterPro" id="IPR011008">
    <property type="entry name" value="Dimeric_a/b-barrel"/>
</dbReference>
<dbReference type="SMART" id="SM00344">
    <property type="entry name" value="HTH_ASNC"/>
    <property type="match status" value="1"/>
</dbReference>
<dbReference type="EMBL" id="JAVREH010000029">
    <property type="protein sequence ID" value="MDT0263127.1"/>
    <property type="molecule type" value="Genomic_DNA"/>
</dbReference>
<protein>
    <submittedName>
        <fullName evidence="5">Lrp/AsnC family transcriptional regulator</fullName>
    </submittedName>
</protein>
<dbReference type="CDD" id="cd00090">
    <property type="entry name" value="HTH_ARSR"/>
    <property type="match status" value="1"/>
</dbReference>
<keyword evidence="1" id="KW-0805">Transcription regulation</keyword>
<evidence type="ECO:0000313" key="6">
    <source>
        <dbReference type="Proteomes" id="UP001183176"/>
    </source>
</evidence>
<dbReference type="PRINTS" id="PR00033">
    <property type="entry name" value="HTHASNC"/>
</dbReference>
<organism evidence="5 6">
    <name type="scientific">Jatrophihabitans lederbergiae</name>
    <dbReference type="NCBI Taxonomy" id="3075547"/>
    <lineage>
        <taxon>Bacteria</taxon>
        <taxon>Bacillati</taxon>
        <taxon>Actinomycetota</taxon>
        <taxon>Actinomycetes</taxon>
        <taxon>Jatrophihabitantales</taxon>
        <taxon>Jatrophihabitantaceae</taxon>
        <taxon>Jatrophihabitans</taxon>
    </lineage>
</organism>
<evidence type="ECO:0000256" key="2">
    <source>
        <dbReference type="ARBA" id="ARBA00023125"/>
    </source>
</evidence>
<evidence type="ECO:0000256" key="1">
    <source>
        <dbReference type="ARBA" id="ARBA00023015"/>
    </source>
</evidence>
<comment type="caution">
    <text evidence="5">The sequence shown here is derived from an EMBL/GenBank/DDBJ whole genome shotgun (WGS) entry which is preliminary data.</text>
</comment>
<dbReference type="PANTHER" id="PTHR30154">
    <property type="entry name" value="LEUCINE-RESPONSIVE REGULATORY PROTEIN"/>
    <property type="match status" value="1"/>
</dbReference>
<dbReference type="Gene3D" id="1.10.10.10">
    <property type="entry name" value="Winged helix-like DNA-binding domain superfamily/Winged helix DNA-binding domain"/>
    <property type="match status" value="1"/>
</dbReference>
<dbReference type="InterPro" id="IPR019887">
    <property type="entry name" value="Tscrpt_reg_AsnC/Lrp_C"/>
</dbReference>
<dbReference type="InterPro" id="IPR019885">
    <property type="entry name" value="Tscrpt_reg_HTH_AsnC-type_CS"/>
</dbReference>
<dbReference type="InterPro" id="IPR000485">
    <property type="entry name" value="AsnC-type_HTH_dom"/>
</dbReference>
<evidence type="ECO:0000313" key="5">
    <source>
        <dbReference type="EMBL" id="MDT0263127.1"/>
    </source>
</evidence>